<protein>
    <submittedName>
        <fullName evidence="2">Uncharacterized protein</fullName>
    </submittedName>
</protein>
<comment type="caution">
    <text evidence="2">The sequence shown here is derived from an EMBL/GenBank/DDBJ whole genome shotgun (WGS) entry which is preliminary data.</text>
</comment>
<evidence type="ECO:0000313" key="3">
    <source>
        <dbReference type="Proteomes" id="UP000314294"/>
    </source>
</evidence>
<organism evidence="2 3">
    <name type="scientific">Liparis tanakae</name>
    <name type="common">Tanaka's snailfish</name>
    <dbReference type="NCBI Taxonomy" id="230148"/>
    <lineage>
        <taxon>Eukaryota</taxon>
        <taxon>Metazoa</taxon>
        <taxon>Chordata</taxon>
        <taxon>Craniata</taxon>
        <taxon>Vertebrata</taxon>
        <taxon>Euteleostomi</taxon>
        <taxon>Actinopterygii</taxon>
        <taxon>Neopterygii</taxon>
        <taxon>Teleostei</taxon>
        <taxon>Neoteleostei</taxon>
        <taxon>Acanthomorphata</taxon>
        <taxon>Eupercaria</taxon>
        <taxon>Perciformes</taxon>
        <taxon>Cottioidei</taxon>
        <taxon>Cottales</taxon>
        <taxon>Liparidae</taxon>
        <taxon>Liparis</taxon>
    </lineage>
</organism>
<feature type="region of interest" description="Disordered" evidence="1">
    <location>
        <begin position="1"/>
        <end position="47"/>
    </location>
</feature>
<proteinExistence type="predicted"/>
<sequence>MSRSTKAANGIEQEARGSQWDRAGGPRQPMGSSRRPEAANGIEQEAGFPSHKSMFHIPCHRLRPLSSGLVNPIHHKQASAYGTLAPMPLLLSSLQSESESVALASSPHGHRITLFTP</sequence>
<accession>A0A4Z2FJS8</accession>
<dbReference type="AlphaFoldDB" id="A0A4Z2FJS8"/>
<evidence type="ECO:0000256" key="1">
    <source>
        <dbReference type="SAM" id="MobiDB-lite"/>
    </source>
</evidence>
<evidence type="ECO:0000313" key="2">
    <source>
        <dbReference type="EMBL" id="TNN41477.1"/>
    </source>
</evidence>
<keyword evidence="3" id="KW-1185">Reference proteome</keyword>
<dbReference type="Proteomes" id="UP000314294">
    <property type="component" value="Unassembled WGS sequence"/>
</dbReference>
<reference evidence="2 3" key="1">
    <citation type="submission" date="2019-03" db="EMBL/GenBank/DDBJ databases">
        <title>First draft genome of Liparis tanakae, snailfish: a comprehensive survey of snailfish specific genes.</title>
        <authorList>
            <person name="Kim W."/>
            <person name="Song I."/>
            <person name="Jeong J.-H."/>
            <person name="Kim D."/>
            <person name="Kim S."/>
            <person name="Ryu S."/>
            <person name="Song J.Y."/>
            <person name="Lee S.K."/>
        </authorList>
    </citation>
    <scope>NUCLEOTIDE SEQUENCE [LARGE SCALE GENOMIC DNA]</scope>
    <source>
        <tissue evidence="2">Muscle</tissue>
    </source>
</reference>
<name>A0A4Z2FJS8_9TELE</name>
<dbReference type="EMBL" id="SRLO01001105">
    <property type="protein sequence ID" value="TNN41477.1"/>
    <property type="molecule type" value="Genomic_DNA"/>
</dbReference>
<gene>
    <name evidence="2" type="ORF">EYF80_048361</name>
</gene>